<evidence type="ECO:0000313" key="3">
    <source>
        <dbReference type="Proteomes" id="UP001054945"/>
    </source>
</evidence>
<protein>
    <submittedName>
        <fullName evidence="2">Uncharacterized protein</fullName>
    </submittedName>
</protein>
<accession>A0AAV4RW01</accession>
<sequence length="136" mass="16008">MKRRVFLFSRPIHSLSHCEERPHRRKAQRSAREKRNSWSLSSRNALGQAISHEQADLGERNTAPPHREKRGPENEIIFRLNRCQVFGHSWDRPRLAFWRAILLFGDQIGPSIQTFLRVFDTEVMGRVFIGSSRKFL</sequence>
<comment type="caution">
    <text evidence="2">The sequence shown here is derived from an EMBL/GenBank/DDBJ whole genome shotgun (WGS) entry which is preliminary data.</text>
</comment>
<keyword evidence="3" id="KW-1185">Reference proteome</keyword>
<feature type="region of interest" description="Disordered" evidence="1">
    <location>
        <begin position="18"/>
        <end position="73"/>
    </location>
</feature>
<proteinExistence type="predicted"/>
<dbReference type="AlphaFoldDB" id="A0AAV4RW01"/>
<evidence type="ECO:0000256" key="1">
    <source>
        <dbReference type="SAM" id="MobiDB-lite"/>
    </source>
</evidence>
<dbReference type="EMBL" id="BPLR01008494">
    <property type="protein sequence ID" value="GIY25126.1"/>
    <property type="molecule type" value="Genomic_DNA"/>
</dbReference>
<name>A0AAV4RW01_CAEEX</name>
<evidence type="ECO:0000313" key="2">
    <source>
        <dbReference type="EMBL" id="GIY25126.1"/>
    </source>
</evidence>
<organism evidence="2 3">
    <name type="scientific">Caerostris extrusa</name>
    <name type="common">Bark spider</name>
    <name type="synonym">Caerostris bankana</name>
    <dbReference type="NCBI Taxonomy" id="172846"/>
    <lineage>
        <taxon>Eukaryota</taxon>
        <taxon>Metazoa</taxon>
        <taxon>Ecdysozoa</taxon>
        <taxon>Arthropoda</taxon>
        <taxon>Chelicerata</taxon>
        <taxon>Arachnida</taxon>
        <taxon>Araneae</taxon>
        <taxon>Araneomorphae</taxon>
        <taxon>Entelegynae</taxon>
        <taxon>Araneoidea</taxon>
        <taxon>Araneidae</taxon>
        <taxon>Caerostris</taxon>
    </lineage>
</organism>
<gene>
    <name evidence="2" type="ORF">CEXT_255001</name>
</gene>
<dbReference type="Proteomes" id="UP001054945">
    <property type="component" value="Unassembled WGS sequence"/>
</dbReference>
<reference evidence="2 3" key="1">
    <citation type="submission" date="2021-06" db="EMBL/GenBank/DDBJ databases">
        <title>Caerostris extrusa draft genome.</title>
        <authorList>
            <person name="Kono N."/>
            <person name="Arakawa K."/>
        </authorList>
    </citation>
    <scope>NUCLEOTIDE SEQUENCE [LARGE SCALE GENOMIC DNA]</scope>
</reference>